<name>A0ACC2X8K7_9TREE</name>
<proteinExistence type="predicted"/>
<gene>
    <name evidence="1" type="ORF">QFC24_005413</name>
</gene>
<sequence length="1155" mass="118044">MGSALMESSWHASVEPVQTASSTSVSDLNTWSATAVTSSSNVDLPDQRPSTSTWGSQAGVEGIGLGAMDPLVTSSTGAELGPTSTRTLAALSQEVETETLVATTRDTLSLGEGVFNLVQSTGMPDQPASAMDVSALSGPVPSSSVYIFSDASSPAAASEVSNLYPLGSGSTAYLRTTSNVGDVQETGDWSGLPSQSPGIFTYTSPTSSFPPDAITMPSLPPPSLVSASRNHNVKPSNLPGTTGYFHHHSEIDAVSSTTPPASSTFIPQTTVVAPPTTEASSSDPSPTSSPISTEGQTASASSTSESLASTKEPASDVPAATSPSSTVVFAEGTISATAPTSNALPEVTTIFTEVTASESDTSAPSSASSAPAVESSATGVLPTVEPTASVISSPIVTSTSEETILASATSTGVVGSPTSSSPVAFSTDNSDSSSAIPPTSTIVEDPSSTSALFEQPSSTLADIPSSSESISSDSTIPSTVLLPGSSTSAEIAQPTASQDTLSSSVASSGSPEATPTTGFSSTQTSAEAVGSTRIDVSSSLAPFPTSSAAASSTDSAESSTNASNSEFTSSVPSSFVPTATTSTDMPLDPTSTSGTISSAESSQAAPTASSSQSTQAKVTDTSTDSTDLQSSTSVSSGTPTATEGSNSTMSQTQTDLPVSVTTTSEITEPTNTISDNQTISTTGNATFTGTATSSPVITASASESSSFEWASTSDTYSPTASSSSEEPYIPSQTYLIYASPTSSSSSWTEDQASWATGPATVTTSSAVIMPSTATIPSNVPTIIVPYNSPAATAGTEQAKSSSSDSSASSLISILLNANNYPWNFVVSNSDATSQLFINFPLMIANALEIDESNVTTYALQAYSPAAVQGESTSVLTRWIGYIPTAKVSDLSSYIKTPSSPLYRQAGIAGQLAAQIDSSYPLTGSSTTGSTSSGSESTDSASKSNNHRDIIIGVCVGVGGALWIALVFWIYRRVKRNHDASVHKRLSEHGSFVGSGMAGGYLAQGRHSRTSSLAASEIDARPSSFYADPSENEARNRRQSHATTQRTTWNARPSSHEQGRPDRLSTTGFSSWFRSSGSHNSHSNRLSHGDGCGAPPQMTQLQNPFADTAHRSYLDQGPNRGGASTWRRSNTPKPISKNQIGQPTLQANSLEFTDHT</sequence>
<evidence type="ECO:0000313" key="2">
    <source>
        <dbReference type="Proteomes" id="UP001234202"/>
    </source>
</evidence>
<dbReference type="Proteomes" id="UP001234202">
    <property type="component" value="Unassembled WGS sequence"/>
</dbReference>
<protein>
    <submittedName>
        <fullName evidence="1">Uncharacterized protein</fullName>
    </submittedName>
</protein>
<keyword evidence="2" id="KW-1185">Reference proteome</keyword>
<dbReference type="EMBL" id="JASBWV010000022">
    <property type="protein sequence ID" value="KAJ9119930.1"/>
    <property type="molecule type" value="Genomic_DNA"/>
</dbReference>
<organism evidence="1 2">
    <name type="scientific">Naganishia onofrii</name>
    <dbReference type="NCBI Taxonomy" id="1851511"/>
    <lineage>
        <taxon>Eukaryota</taxon>
        <taxon>Fungi</taxon>
        <taxon>Dikarya</taxon>
        <taxon>Basidiomycota</taxon>
        <taxon>Agaricomycotina</taxon>
        <taxon>Tremellomycetes</taxon>
        <taxon>Filobasidiales</taxon>
        <taxon>Filobasidiaceae</taxon>
        <taxon>Naganishia</taxon>
    </lineage>
</organism>
<evidence type="ECO:0000313" key="1">
    <source>
        <dbReference type="EMBL" id="KAJ9119930.1"/>
    </source>
</evidence>
<comment type="caution">
    <text evidence="1">The sequence shown here is derived from an EMBL/GenBank/DDBJ whole genome shotgun (WGS) entry which is preliminary data.</text>
</comment>
<accession>A0ACC2X8K7</accession>
<reference evidence="1" key="1">
    <citation type="submission" date="2023-04" db="EMBL/GenBank/DDBJ databases">
        <title>Draft Genome sequencing of Naganishia species isolated from polar environments using Oxford Nanopore Technology.</title>
        <authorList>
            <person name="Leo P."/>
            <person name="Venkateswaran K."/>
        </authorList>
    </citation>
    <scope>NUCLEOTIDE SEQUENCE</scope>
    <source>
        <strain evidence="1">DBVPG 5303</strain>
    </source>
</reference>